<organism evidence="2 3">
    <name type="scientific">Streptococcus ovuberis</name>
    <dbReference type="NCBI Taxonomy" id="1936207"/>
    <lineage>
        <taxon>Bacteria</taxon>
        <taxon>Bacillati</taxon>
        <taxon>Bacillota</taxon>
        <taxon>Bacilli</taxon>
        <taxon>Lactobacillales</taxon>
        <taxon>Streptococcaceae</taxon>
        <taxon>Streptococcus</taxon>
    </lineage>
</organism>
<dbReference type="SUPFAM" id="SSF53756">
    <property type="entry name" value="UDP-Glycosyltransferase/glycogen phosphorylase"/>
    <property type="match status" value="1"/>
</dbReference>
<dbReference type="AlphaFoldDB" id="A0A7X6MXV1"/>
<comment type="caution">
    <text evidence="2">The sequence shown here is derived from an EMBL/GenBank/DDBJ whole genome shotgun (WGS) entry which is preliminary data.</text>
</comment>
<reference evidence="2 3" key="1">
    <citation type="submission" date="2020-04" db="EMBL/GenBank/DDBJ databases">
        <title>MicrobeNet Type strains.</title>
        <authorList>
            <person name="Nicholson A.C."/>
        </authorList>
    </citation>
    <scope>NUCLEOTIDE SEQUENCE [LARGE SCALE GENOMIC DNA]</scope>
    <source>
        <strain evidence="2 3">CCUG 69612</strain>
    </source>
</reference>
<dbReference type="Proteomes" id="UP000522720">
    <property type="component" value="Unassembled WGS sequence"/>
</dbReference>
<sequence>MKILHYTLGFAPERSGGLVRYATDLMQAQVAQGHDVTAFYPGIYHPWQKACSIRPGKKGLGVQTYQVVNSLPLPISGGILSPADFMTKADQSVYQRFLADIRPDIIHLHTLMGLHQECLEVAKEMGIPLVMTSHDYFGLAPVPSFYGGGQSLTHKNGQEAWRLMSQGGFSTKQLRLFQAPFYPQIRSLVRRLKRQTGLSKVGRDLSAVDYSALMAYYQSMFALIDGYHFNSQLARQVFEKQLPQPPALSRVLTITHGGIKPLKSVPAWTTPPRLAYIGPDSAHKGFDFFVALAEKWQSRSRVFEWHTWGHELRQELAGVIQQHGSFSQDQVSEVYQSFDILIVPSQWAETFGFIVLEALSYGKMVLASNQVGAKDLLPEAWLFQEEADLLNLLETMTESHYDRPIKRLAEHVRELDAFYQEVIQGGQKHA</sequence>
<dbReference type="Pfam" id="PF13692">
    <property type="entry name" value="Glyco_trans_1_4"/>
    <property type="match status" value="1"/>
</dbReference>
<proteinExistence type="predicted"/>
<accession>A0A7X6MXV1</accession>
<keyword evidence="2" id="KW-0808">Transferase</keyword>
<dbReference type="PANTHER" id="PTHR45947:SF3">
    <property type="entry name" value="SULFOQUINOVOSYL TRANSFERASE SQD2"/>
    <property type="match status" value="1"/>
</dbReference>
<dbReference type="RefSeq" id="WP_168548140.1">
    <property type="nucleotide sequence ID" value="NZ_JAAXPR010000001.1"/>
</dbReference>
<dbReference type="InterPro" id="IPR028098">
    <property type="entry name" value="Glyco_trans_4-like_N"/>
</dbReference>
<feature type="domain" description="Glycosyltransferase subfamily 4-like N-terminal" evidence="1">
    <location>
        <begin position="16"/>
        <end position="162"/>
    </location>
</feature>
<evidence type="ECO:0000313" key="3">
    <source>
        <dbReference type="Proteomes" id="UP000522720"/>
    </source>
</evidence>
<keyword evidence="3" id="KW-1185">Reference proteome</keyword>
<dbReference type="PANTHER" id="PTHR45947">
    <property type="entry name" value="SULFOQUINOVOSYL TRANSFERASE SQD2"/>
    <property type="match status" value="1"/>
</dbReference>
<dbReference type="Gene3D" id="3.40.50.2000">
    <property type="entry name" value="Glycogen Phosphorylase B"/>
    <property type="match status" value="2"/>
</dbReference>
<name>A0A7X6MXV1_9STRE</name>
<evidence type="ECO:0000259" key="1">
    <source>
        <dbReference type="Pfam" id="PF13439"/>
    </source>
</evidence>
<protein>
    <submittedName>
        <fullName evidence="2">Glycosyltransferase family 4 protein</fullName>
    </submittedName>
</protein>
<evidence type="ECO:0000313" key="2">
    <source>
        <dbReference type="EMBL" id="NKZ19376.1"/>
    </source>
</evidence>
<dbReference type="EMBL" id="JAAXPR010000001">
    <property type="protein sequence ID" value="NKZ19376.1"/>
    <property type="molecule type" value="Genomic_DNA"/>
</dbReference>
<gene>
    <name evidence="2" type="ORF">HF992_00655</name>
</gene>
<dbReference type="InterPro" id="IPR050194">
    <property type="entry name" value="Glycosyltransferase_grp1"/>
</dbReference>
<dbReference type="Pfam" id="PF13439">
    <property type="entry name" value="Glyco_transf_4"/>
    <property type="match status" value="1"/>
</dbReference>
<dbReference type="GO" id="GO:0016757">
    <property type="term" value="F:glycosyltransferase activity"/>
    <property type="evidence" value="ECO:0007669"/>
    <property type="project" value="TreeGrafter"/>
</dbReference>